<dbReference type="Pfam" id="PF11536">
    <property type="entry name" value="DUF3226"/>
    <property type="match status" value="1"/>
</dbReference>
<proteinExistence type="predicted"/>
<protein>
    <recommendedName>
        <fullName evidence="3">DUF4435 domain-containing protein</fullName>
    </recommendedName>
</protein>
<dbReference type="Proteomes" id="UP000256695">
    <property type="component" value="Unassembled WGS sequence"/>
</dbReference>
<dbReference type="EMBL" id="NXLX01000023">
    <property type="protein sequence ID" value="RDU72003.1"/>
    <property type="molecule type" value="Genomic_DNA"/>
</dbReference>
<dbReference type="AlphaFoldDB" id="A0A3D8J3K6"/>
<dbReference type="OrthoDB" id="308934at2"/>
<dbReference type="RefSeq" id="WP_115579591.1">
    <property type="nucleotide sequence ID" value="NZ_NXLX01000023.1"/>
</dbReference>
<accession>A0A3D8J3K6</accession>
<gene>
    <name evidence="1" type="ORF">CQA57_07330</name>
</gene>
<sequence>MNIKIFVEGKHDKEFLEVYLKYLGILNTEIMVCNGNTIDINIHSNIQEAKDKQQKVFVVFDCDKSYEETFKRLIDESRGLLCRDEIFLFPNNSQSGELETLLFTIAKEPQIYECFKRYKDCIALHNPSYAKNIQKKSARFAYFEALGLLGEKKDEERKKAYVNIFDFDSAYLDSLRSFLLQKLSNA</sequence>
<keyword evidence="2" id="KW-1185">Reference proteome</keyword>
<evidence type="ECO:0008006" key="3">
    <source>
        <dbReference type="Google" id="ProtNLM"/>
    </source>
</evidence>
<comment type="caution">
    <text evidence="1">The sequence shown here is derived from an EMBL/GenBank/DDBJ whole genome shotgun (WGS) entry which is preliminary data.</text>
</comment>
<evidence type="ECO:0000313" key="1">
    <source>
        <dbReference type="EMBL" id="RDU72003.1"/>
    </source>
</evidence>
<dbReference type="InterPro" id="IPR024508">
    <property type="entry name" value="DUF3226"/>
</dbReference>
<name>A0A3D8J3K6_9HELI</name>
<reference evidence="1 2" key="1">
    <citation type="submission" date="2018-04" db="EMBL/GenBank/DDBJ databases">
        <title>Novel Campyloabacter and Helicobacter Species and Strains.</title>
        <authorList>
            <person name="Mannion A.J."/>
            <person name="Shen Z."/>
            <person name="Fox J.G."/>
        </authorList>
    </citation>
    <scope>NUCLEOTIDE SEQUENCE [LARGE SCALE GENOMIC DNA]</scope>
    <source>
        <strain evidence="1 2">MIT 04-9362</strain>
    </source>
</reference>
<evidence type="ECO:0000313" key="2">
    <source>
        <dbReference type="Proteomes" id="UP000256695"/>
    </source>
</evidence>
<organism evidence="1 2">
    <name type="scientific">Helicobacter anseris</name>
    <dbReference type="NCBI Taxonomy" id="375926"/>
    <lineage>
        <taxon>Bacteria</taxon>
        <taxon>Pseudomonadati</taxon>
        <taxon>Campylobacterota</taxon>
        <taxon>Epsilonproteobacteria</taxon>
        <taxon>Campylobacterales</taxon>
        <taxon>Helicobacteraceae</taxon>
        <taxon>Helicobacter</taxon>
    </lineage>
</organism>